<protein>
    <submittedName>
        <fullName evidence="1">Uncharacterized protein</fullName>
    </submittedName>
</protein>
<reference evidence="1 2" key="1">
    <citation type="submission" date="2021-01" db="EMBL/GenBank/DDBJ databases">
        <title>Whole genome shotgun sequence of Asanoa iriomotensis NBRC 100142.</title>
        <authorList>
            <person name="Komaki H."/>
            <person name="Tamura T."/>
        </authorList>
    </citation>
    <scope>NUCLEOTIDE SEQUENCE [LARGE SCALE GENOMIC DNA]</scope>
    <source>
        <strain evidence="1 2">NBRC 100142</strain>
    </source>
</reference>
<dbReference type="Proteomes" id="UP000624325">
    <property type="component" value="Unassembled WGS sequence"/>
</dbReference>
<accession>A0ABQ4C5S0</accession>
<sequence length="64" mass="6882">MDHLTHRVPVGSTRRANAGTVFPLAAASTTIARRNRKTPTRYHGARELRIAKPANVCGQGTSQG</sequence>
<proteinExistence type="predicted"/>
<keyword evidence="2" id="KW-1185">Reference proteome</keyword>
<gene>
    <name evidence="1" type="ORF">Air01nite_42280</name>
</gene>
<evidence type="ECO:0000313" key="1">
    <source>
        <dbReference type="EMBL" id="GIF58133.1"/>
    </source>
</evidence>
<dbReference type="EMBL" id="BONC01000030">
    <property type="protein sequence ID" value="GIF58133.1"/>
    <property type="molecule type" value="Genomic_DNA"/>
</dbReference>
<comment type="caution">
    <text evidence="1">The sequence shown here is derived from an EMBL/GenBank/DDBJ whole genome shotgun (WGS) entry which is preliminary data.</text>
</comment>
<evidence type="ECO:0000313" key="2">
    <source>
        <dbReference type="Proteomes" id="UP000624325"/>
    </source>
</evidence>
<organism evidence="1 2">
    <name type="scientific">Asanoa iriomotensis</name>
    <dbReference type="NCBI Taxonomy" id="234613"/>
    <lineage>
        <taxon>Bacteria</taxon>
        <taxon>Bacillati</taxon>
        <taxon>Actinomycetota</taxon>
        <taxon>Actinomycetes</taxon>
        <taxon>Micromonosporales</taxon>
        <taxon>Micromonosporaceae</taxon>
        <taxon>Asanoa</taxon>
    </lineage>
</organism>
<name>A0ABQ4C5S0_9ACTN</name>